<dbReference type="Gene3D" id="3.40.710.10">
    <property type="entry name" value="DD-peptidase/beta-lactamase superfamily"/>
    <property type="match status" value="1"/>
</dbReference>
<feature type="chain" id="PRO_5010291732" evidence="1">
    <location>
        <begin position="17"/>
        <end position="709"/>
    </location>
</feature>
<dbReference type="STRING" id="7574.A0A1S3IY89"/>
<protein>
    <submittedName>
        <fullName evidence="4">Uncharacterized protein LOC106168588</fullName>
    </submittedName>
</protein>
<dbReference type="Pfam" id="PF17660">
    <property type="entry name" value="BTRD1"/>
    <property type="match status" value="2"/>
</dbReference>
<evidence type="ECO:0000313" key="3">
    <source>
        <dbReference type="Proteomes" id="UP000085678"/>
    </source>
</evidence>
<dbReference type="OrthoDB" id="5946976at2759"/>
<reference evidence="4" key="1">
    <citation type="journal article" date="2015" name="Nat. Commun.">
        <title>The Lingula genome provides insights into brachiopod evolution and the origin of phosphate biomineralization.</title>
        <authorList>
            <person name="Luo Y.J."/>
            <person name="Takeuchi T."/>
            <person name="Koyanagi R."/>
            <person name="Yamada L."/>
            <person name="Kanda M."/>
            <person name="Khalturina M."/>
            <person name="Fujie M."/>
            <person name="Yamasaki S.I."/>
            <person name="Endo K."/>
            <person name="Satoh N."/>
        </authorList>
    </citation>
    <scope>NUCLEOTIDE SEQUENCE</scope>
</reference>
<sequence length="709" mass="81310">MGKLLLFLSLAALCQADRIHVEKKESGHKTKQTTVDDRVEEFLRLNHYPGGAIAVMKHGKLVHAKGYGTFENGHKIHARSLFPVSSVSKSITAVAILKLVEDGKLDLERTVFGSSGVLHSMTPYLGKFIDPRLTDITVEHLLHHTAGWDETKAPVYDPTMNSLYISLKHNVTNIAKVVGAVGDLVPYHILKFMMNQSLHFTPGTKYQYSNFGYMVLGRVIEEVTDMDYDEYVQENIFTPCGMWKTRLGAPKSRSRGGKSRKSRLHKFHFDEKETIVQTKDGTKKDVHDIISPYTLDSTLGWHSNVYDMMRFLICVDGTGHTQVLKRESIRRMLRRPGLPMPQHVDTWHAAGFTAKLSGQFWQESDDHFNDMILFHGGILQHKTEHSKGGLDDAIVPPAMSFVLLLPDNHHTRLKLLVRNLLGDIRPSEWPSHDLLAADLADSHIKNDNVDMLVKYKMSEHRLKPWANAMKVAGYYPHWMHAYIFRENTNFLGIFKKAVNKTELDYLVDHGLTKQRLRNHLDTYREGGYHYKLVQNYLSTGHDNRLCHLVVVSKKTDDAPHSRISVDESVTSYRGNIQRHVRDSYYPIAQSIETRSDKEIITALYSKKQNPATKLYHDLNSKQLERLSEAMGKKEYTLGYLDTYLHNGEPKFSAIFSKLKVKKWFLENELTIAWIRTDVRKLFQMSFVPDMIVGYEKTGELQFTGFWVKA</sequence>
<keyword evidence="3" id="KW-1185">Reference proteome</keyword>
<dbReference type="PANTHER" id="PTHR46825:SF9">
    <property type="entry name" value="BETA-LACTAMASE-RELATED DOMAIN-CONTAINING PROTEIN"/>
    <property type="match status" value="1"/>
</dbReference>
<dbReference type="Pfam" id="PF00144">
    <property type="entry name" value="Beta-lactamase"/>
    <property type="match status" value="1"/>
</dbReference>
<feature type="signal peptide" evidence="1">
    <location>
        <begin position="1"/>
        <end position="16"/>
    </location>
</feature>
<dbReference type="InterPro" id="IPR001466">
    <property type="entry name" value="Beta-lactam-related"/>
</dbReference>
<proteinExistence type="predicted"/>
<dbReference type="KEGG" id="lak:106168588"/>
<dbReference type="InterPro" id="IPR012338">
    <property type="entry name" value="Beta-lactam/transpept-like"/>
</dbReference>
<dbReference type="Proteomes" id="UP000085678">
    <property type="component" value="Unplaced"/>
</dbReference>
<dbReference type="InterPro" id="IPR049511">
    <property type="entry name" value="PGH-like_rpt"/>
</dbReference>
<evidence type="ECO:0000313" key="4">
    <source>
        <dbReference type="RefSeq" id="XP_013403167.1"/>
    </source>
</evidence>
<organism evidence="3 4">
    <name type="scientific">Lingula anatina</name>
    <name type="common">Brachiopod</name>
    <name type="synonym">Lingula unguis</name>
    <dbReference type="NCBI Taxonomy" id="7574"/>
    <lineage>
        <taxon>Eukaryota</taxon>
        <taxon>Metazoa</taxon>
        <taxon>Spiralia</taxon>
        <taxon>Lophotrochozoa</taxon>
        <taxon>Brachiopoda</taxon>
        <taxon>Linguliformea</taxon>
        <taxon>Lingulata</taxon>
        <taxon>Lingulida</taxon>
        <taxon>Linguloidea</taxon>
        <taxon>Lingulidae</taxon>
        <taxon>Lingula</taxon>
    </lineage>
</organism>
<accession>A0A1S3IY89</accession>
<name>A0A1S3IY89_LINAN</name>
<dbReference type="PANTHER" id="PTHR46825">
    <property type="entry name" value="D-ALANYL-D-ALANINE-CARBOXYPEPTIDASE/ENDOPEPTIDASE AMPH"/>
    <property type="match status" value="1"/>
</dbReference>
<reference evidence="4" key="2">
    <citation type="submission" date="2025-08" db="UniProtKB">
        <authorList>
            <consortium name="RefSeq"/>
        </authorList>
    </citation>
    <scope>IDENTIFICATION</scope>
</reference>
<dbReference type="InParanoid" id="A0A1S3IY89"/>
<dbReference type="GeneID" id="106168588"/>
<keyword evidence="1" id="KW-0732">Signal</keyword>
<dbReference type="InterPro" id="IPR050491">
    <property type="entry name" value="AmpC-like"/>
</dbReference>
<gene>
    <name evidence="4" type="primary">LOC106168588</name>
</gene>
<dbReference type="RefSeq" id="XP_013403167.1">
    <property type="nucleotide sequence ID" value="XM_013547713.1"/>
</dbReference>
<dbReference type="AlphaFoldDB" id="A0A1S3IY89"/>
<evidence type="ECO:0000259" key="2">
    <source>
        <dbReference type="Pfam" id="PF00144"/>
    </source>
</evidence>
<evidence type="ECO:0000256" key="1">
    <source>
        <dbReference type="SAM" id="SignalP"/>
    </source>
</evidence>
<feature type="domain" description="Beta-lactamase-related" evidence="2">
    <location>
        <begin position="35"/>
        <end position="377"/>
    </location>
</feature>
<dbReference type="SUPFAM" id="SSF56601">
    <property type="entry name" value="beta-lactamase/transpeptidase-like"/>
    <property type="match status" value="1"/>
</dbReference>